<reference evidence="1 2" key="1">
    <citation type="submission" date="2015-10" db="EMBL/GenBank/DDBJ databases">
        <title>Draft genome sequence of Streptomyces sp. RV15, isolated from a marine sponge.</title>
        <authorList>
            <person name="Ruckert C."/>
            <person name="Abdelmohsen U.R."/>
            <person name="Winkler A."/>
            <person name="Hentschel U."/>
            <person name="Kalinowski J."/>
            <person name="Kampfer P."/>
            <person name="Glaeser S."/>
        </authorList>
    </citation>
    <scope>NUCLEOTIDE SEQUENCE [LARGE SCALE GENOMIC DNA]</scope>
    <source>
        <strain evidence="1 2">RV15</strain>
    </source>
</reference>
<dbReference type="Gene3D" id="3.40.50.720">
    <property type="entry name" value="NAD(P)-binding Rossmann-like Domain"/>
    <property type="match status" value="1"/>
</dbReference>
<dbReference type="EMBL" id="LMXB01000047">
    <property type="protein sequence ID" value="KUO19877.1"/>
    <property type="molecule type" value="Genomic_DNA"/>
</dbReference>
<dbReference type="Proteomes" id="UP000053260">
    <property type="component" value="Unassembled WGS sequence"/>
</dbReference>
<protein>
    <recommendedName>
        <fullName evidence="3">Short-chain dehydrogenase</fullName>
    </recommendedName>
</protein>
<dbReference type="InterPro" id="IPR036291">
    <property type="entry name" value="NAD(P)-bd_dom_sf"/>
</dbReference>
<gene>
    <name evidence="1" type="ORF">AQJ91_17135</name>
</gene>
<name>A0A117S0N9_9ACTN</name>
<evidence type="ECO:0000313" key="1">
    <source>
        <dbReference type="EMBL" id="KUO19877.1"/>
    </source>
</evidence>
<dbReference type="AlphaFoldDB" id="A0A117S0N9"/>
<comment type="caution">
    <text evidence="1">The sequence shown here is derived from an EMBL/GenBank/DDBJ whole genome shotgun (WGS) entry which is preliminary data.</text>
</comment>
<dbReference type="RefSeq" id="WP_234382442.1">
    <property type="nucleotide sequence ID" value="NZ_KQ949083.1"/>
</dbReference>
<evidence type="ECO:0000313" key="2">
    <source>
        <dbReference type="Proteomes" id="UP000053260"/>
    </source>
</evidence>
<evidence type="ECO:0008006" key="3">
    <source>
        <dbReference type="Google" id="ProtNLM"/>
    </source>
</evidence>
<dbReference type="STRING" id="909626.AQJ91_17135"/>
<accession>A0A117S0N9</accession>
<organism evidence="1 2">
    <name type="scientific">Streptomyces dysideae</name>
    <dbReference type="NCBI Taxonomy" id="909626"/>
    <lineage>
        <taxon>Bacteria</taxon>
        <taxon>Bacillati</taxon>
        <taxon>Actinomycetota</taxon>
        <taxon>Actinomycetes</taxon>
        <taxon>Kitasatosporales</taxon>
        <taxon>Streptomycetaceae</taxon>
        <taxon>Streptomyces</taxon>
    </lineage>
</organism>
<keyword evidence="2" id="KW-1185">Reference proteome</keyword>
<sequence length="122" mass="12922">MDGRRLLDAGHRVAVTGRGEARLRGFAEELGKPDGLLTLVGNAAAYTGLAENTRRQVTDWGVGVTLIAPGRVETPFWDGNGSPPPGQLLTADQIADSVVWAVRQPEGVDINTVVVRPLGQPN</sequence>
<dbReference type="SUPFAM" id="SSF51735">
    <property type="entry name" value="NAD(P)-binding Rossmann-fold domains"/>
    <property type="match status" value="1"/>
</dbReference>
<proteinExistence type="predicted"/>